<protein>
    <recommendedName>
        <fullName evidence="1">DUF4261 domain-containing protein</fullName>
    </recommendedName>
</protein>
<reference evidence="2 3" key="1">
    <citation type="submission" date="2010-12" db="EMBL/GenBank/DDBJ databases">
        <title>The Genome Sequence of Coprobacillus sp. strain 29_1.</title>
        <authorList>
            <consortium name="The Broad Institute Genome Sequencing Platform"/>
            <person name="Earl A."/>
            <person name="Ward D."/>
            <person name="Feldgarden M."/>
            <person name="Gevers D."/>
            <person name="Daigneault M."/>
            <person name="Sibley C.D."/>
            <person name="White A."/>
            <person name="Strauss J."/>
            <person name="Allen-Vercoe E."/>
            <person name="Young S.K."/>
            <person name="Zeng Q."/>
            <person name="Gargeya S."/>
            <person name="Fitzgerald M."/>
            <person name="Haas B."/>
            <person name="Abouelleil A."/>
            <person name="Alvarado L."/>
            <person name="Arachchi H.M."/>
            <person name="Berlin A."/>
            <person name="Brown A."/>
            <person name="Chapman S.B."/>
            <person name="Chen Z."/>
            <person name="Dunbar C."/>
            <person name="Freedman E."/>
            <person name="Gearin G."/>
            <person name="Gellesch M."/>
            <person name="Goldberg J."/>
            <person name="Griggs A."/>
            <person name="Gujja S."/>
            <person name="Heilman E."/>
            <person name="Heiman D."/>
            <person name="Howarth C."/>
            <person name="Larson L."/>
            <person name="Lui A."/>
            <person name="MacDonald P.J.P."/>
            <person name="Mehta T."/>
            <person name="Montmayeur A."/>
            <person name="Murphy C."/>
            <person name="Neiman D."/>
            <person name="Pearson M."/>
            <person name="Priest M."/>
            <person name="Roberts A."/>
            <person name="Saif S."/>
            <person name="Shea T."/>
            <person name="Shenoy N."/>
            <person name="Sisk P."/>
            <person name="Stolte C."/>
            <person name="Sykes S."/>
            <person name="White J."/>
            <person name="Yandava C."/>
            <person name="Nusbaum C."/>
            <person name="Birren B."/>
        </authorList>
    </citation>
    <scope>NUCLEOTIDE SEQUENCE [LARGE SCALE GENOMIC DNA]</scope>
    <source>
        <strain evidence="2 3">29_1</strain>
    </source>
</reference>
<evidence type="ECO:0000259" key="1">
    <source>
        <dbReference type="Pfam" id="PF14080"/>
    </source>
</evidence>
<sequence length="296" mass="34096">MSEERQSVNMDEFAEKFANVYFIKLLFKEDIKIPHETLYTKLEEAFGEVDKVATGELSSYALCKHVVTYQGGEVPSQVMITNTIPFDQTTIPEMAMYQCWTCDDAKALLQSCSYEVMVGDFMAGGLEIEERCQMIAKYVDILLEVFPECIALYWPHSQKFMPVQAYVQSQWNNPKLHFLDGGLNVRFFNIQDSEDMLVDTTGLISLGIPDLQIHFHDLDHNFVIQYIYNFASYLFMNGDVVKDGETMDGRDENERWVCQHEDSLIAPRRVVLDINANQFAAGNRNQNDIINEQKCR</sequence>
<accession>E7G703</accession>
<dbReference type="OrthoDB" id="277550at2"/>
<comment type="caution">
    <text evidence="2">The sequence shown here is derived from an EMBL/GenBank/DDBJ whole genome shotgun (WGS) entry which is preliminary data.</text>
</comment>
<name>E7G703_9FIRM</name>
<dbReference type="Pfam" id="PF14080">
    <property type="entry name" value="DUF4261"/>
    <property type="match status" value="1"/>
</dbReference>
<dbReference type="InterPro" id="IPR025357">
    <property type="entry name" value="DUF4261"/>
</dbReference>
<dbReference type="RefSeq" id="WP_008787657.1">
    <property type="nucleotide sequence ID" value="NZ_AKCB01000001.1"/>
</dbReference>
<gene>
    <name evidence="2" type="ORF">HMPREF9488_00541</name>
</gene>
<dbReference type="EMBL" id="ADKX01000007">
    <property type="protein sequence ID" value="EFW06309.1"/>
    <property type="molecule type" value="Genomic_DNA"/>
</dbReference>
<proteinExistence type="predicted"/>
<dbReference type="HOGENOM" id="CLU_056940_0_0_9"/>
<evidence type="ECO:0000313" key="2">
    <source>
        <dbReference type="EMBL" id="EFW06309.1"/>
    </source>
</evidence>
<dbReference type="GeneID" id="78229052"/>
<organism evidence="2 3">
    <name type="scientific">Coprobacillus cateniformis</name>
    <dbReference type="NCBI Taxonomy" id="100884"/>
    <lineage>
        <taxon>Bacteria</taxon>
        <taxon>Bacillati</taxon>
        <taxon>Bacillota</taxon>
        <taxon>Erysipelotrichia</taxon>
        <taxon>Erysipelotrichales</taxon>
        <taxon>Coprobacillaceae</taxon>
        <taxon>Coprobacillus</taxon>
    </lineage>
</organism>
<feature type="domain" description="DUF4261" evidence="1">
    <location>
        <begin position="199"/>
        <end position="275"/>
    </location>
</feature>
<dbReference type="eggNOG" id="ENOG502Z7PZ">
    <property type="taxonomic scope" value="Bacteria"/>
</dbReference>
<evidence type="ECO:0000313" key="3">
    <source>
        <dbReference type="Proteomes" id="UP000003157"/>
    </source>
</evidence>
<dbReference type="AlphaFoldDB" id="E7G703"/>
<dbReference type="STRING" id="100884.GCA_000269565_01171"/>
<dbReference type="Proteomes" id="UP000003157">
    <property type="component" value="Unassembled WGS sequence"/>
</dbReference>
<keyword evidence="3" id="KW-1185">Reference proteome</keyword>